<feature type="region of interest" description="Disordered" evidence="1">
    <location>
        <begin position="232"/>
        <end position="305"/>
    </location>
</feature>
<name>A0A8J2JRY3_9HEXA</name>
<feature type="compositionally biased region" description="Acidic residues" evidence="1">
    <location>
        <begin position="11"/>
        <end position="25"/>
    </location>
</feature>
<protein>
    <recommendedName>
        <fullName evidence="4">Proline-rich protein PRCC</fullName>
    </recommendedName>
</protein>
<dbReference type="Pfam" id="PF10253">
    <property type="entry name" value="PRCC"/>
    <property type="match status" value="1"/>
</dbReference>
<comment type="caution">
    <text evidence="2">The sequence shown here is derived from an EMBL/GenBank/DDBJ whole genome shotgun (WGS) entry which is preliminary data.</text>
</comment>
<dbReference type="PANTHER" id="PTHR13621">
    <property type="entry name" value="PROLINE-RICH PROTEIN PRCC"/>
    <property type="match status" value="1"/>
</dbReference>
<dbReference type="AlphaFoldDB" id="A0A8J2JRY3"/>
<evidence type="ECO:0000256" key="1">
    <source>
        <dbReference type="SAM" id="MobiDB-lite"/>
    </source>
</evidence>
<feature type="region of interest" description="Disordered" evidence="1">
    <location>
        <begin position="161"/>
        <end position="217"/>
    </location>
</feature>
<feature type="compositionally biased region" description="Basic and acidic residues" evidence="1">
    <location>
        <begin position="235"/>
        <end position="244"/>
    </location>
</feature>
<dbReference type="GO" id="GO:0005634">
    <property type="term" value="C:nucleus"/>
    <property type="evidence" value="ECO:0007669"/>
    <property type="project" value="TreeGrafter"/>
</dbReference>
<feature type="compositionally biased region" description="Low complexity" evidence="1">
    <location>
        <begin position="176"/>
        <end position="197"/>
    </location>
</feature>
<evidence type="ECO:0000313" key="2">
    <source>
        <dbReference type="EMBL" id="CAG7689972.1"/>
    </source>
</evidence>
<evidence type="ECO:0008006" key="4">
    <source>
        <dbReference type="Google" id="ProtNLM"/>
    </source>
</evidence>
<feature type="compositionally biased region" description="Basic and acidic residues" evidence="1">
    <location>
        <begin position="80"/>
        <end position="92"/>
    </location>
</feature>
<evidence type="ECO:0000313" key="3">
    <source>
        <dbReference type="Proteomes" id="UP000708208"/>
    </source>
</evidence>
<feature type="region of interest" description="Disordered" evidence="1">
    <location>
        <begin position="1"/>
        <end position="96"/>
    </location>
</feature>
<reference evidence="2" key="1">
    <citation type="submission" date="2021-06" db="EMBL/GenBank/DDBJ databases">
        <authorList>
            <person name="Hodson N. C."/>
            <person name="Mongue J. A."/>
            <person name="Jaron S. K."/>
        </authorList>
    </citation>
    <scope>NUCLEOTIDE SEQUENCE</scope>
</reference>
<dbReference type="PANTHER" id="PTHR13621:SF2">
    <property type="entry name" value="PROLINE-RICH PROTEIN PRCC"/>
    <property type="match status" value="1"/>
</dbReference>
<accession>A0A8J2JRY3</accession>
<feature type="compositionally biased region" description="Polar residues" evidence="1">
    <location>
        <begin position="296"/>
        <end position="305"/>
    </location>
</feature>
<dbReference type="Proteomes" id="UP000708208">
    <property type="component" value="Unassembled WGS sequence"/>
</dbReference>
<feature type="region of interest" description="Disordered" evidence="1">
    <location>
        <begin position="341"/>
        <end position="363"/>
    </location>
</feature>
<feature type="compositionally biased region" description="Polar residues" evidence="1">
    <location>
        <begin position="44"/>
        <end position="53"/>
    </location>
</feature>
<sequence>MMSLVAYGSDSSDDDNEEMEVDDTEPVTTAAIIKAKPSVENDSDSLMTSQSAGKFSKLPKPLESDTPTTNLDDEGPLLPKKVDYGDELEKPPGIDFKQSSFANLKARKVGGIMKISVPSLKDFESDPDDVKKTLVQPSKKKSGLFAILPEPKVSDYAFVKSSKSNDIDESSTEIGSPVVPSASSTTPQQPSSSKPRTPFVPHVVQQTLLGKRPTATKLEEIRAKYLRQEANVEIVSRKDKRKEESDEEDEPADFFSFAAGDETVPEDPSLRIPEYQPPVSPTLQVEQEETPGPSYDNYSDSSNAESVMQFIPQGKKSKKETINFIDVSADDLRPDSQEWVKNITAEDPAPRRSRDAPGGLTKRKHQITYLAFEAKEREQSLKAQWAQNRHNKRMTQSKYGF</sequence>
<dbReference type="EMBL" id="CAJVCH010020819">
    <property type="protein sequence ID" value="CAG7689972.1"/>
    <property type="molecule type" value="Genomic_DNA"/>
</dbReference>
<proteinExistence type="predicted"/>
<dbReference type="OrthoDB" id="206969at2759"/>
<gene>
    <name evidence="2" type="ORF">AFUS01_LOCUS3459</name>
</gene>
<dbReference type="InterPro" id="IPR018800">
    <property type="entry name" value="PRCC"/>
</dbReference>
<organism evidence="2 3">
    <name type="scientific">Allacma fusca</name>
    <dbReference type="NCBI Taxonomy" id="39272"/>
    <lineage>
        <taxon>Eukaryota</taxon>
        <taxon>Metazoa</taxon>
        <taxon>Ecdysozoa</taxon>
        <taxon>Arthropoda</taxon>
        <taxon>Hexapoda</taxon>
        <taxon>Collembola</taxon>
        <taxon>Symphypleona</taxon>
        <taxon>Sminthuridae</taxon>
        <taxon>Allacma</taxon>
    </lineage>
</organism>
<keyword evidence="3" id="KW-1185">Reference proteome</keyword>